<dbReference type="Gene3D" id="3.40.50.720">
    <property type="entry name" value="NAD(P)-binding Rossmann-like Domain"/>
    <property type="match status" value="1"/>
</dbReference>
<dbReference type="AlphaFoldDB" id="A0A0N1N300"/>
<dbReference type="InterPro" id="IPR036291">
    <property type="entry name" value="NAD(P)-bd_dom_sf"/>
</dbReference>
<dbReference type="PATRIC" id="fig|1526658.3.peg.4638"/>
<protein>
    <recommendedName>
        <fullName evidence="1">Enoyl reductase (ER) domain-containing protein</fullName>
    </recommendedName>
</protein>
<feature type="domain" description="Enoyl reductase (ER)" evidence="1">
    <location>
        <begin position="10"/>
        <end position="316"/>
    </location>
</feature>
<comment type="caution">
    <text evidence="2">The sequence shown here is derived from an EMBL/GenBank/DDBJ whole genome shotgun (WGS) entry which is preliminary data.</text>
</comment>
<dbReference type="CDD" id="cd08241">
    <property type="entry name" value="QOR1"/>
    <property type="match status" value="1"/>
</dbReference>
<dbReference type="Gene3D" id="3.90.180.10">
    <property type="entry name" value="Medium-chain alcohol dehydrogenases, catalytic domain"/>
    <property type="match status" value="1"/>
</dbReference>
<dbReference type="PROSITE" id="PS01162">
    <property type="entry name" value="QOR_ZETA_CRYSTAL"/>
    <property type="match status" value="1"/>
</dbReference>
<dbReference type="SUPFAM" id="SSF51735">
    <property type="entry name" value="NAD(P)-binding Rossmann-fold domains"/>
    <property type="match status" value="1"/>
</dbReference>
<gene>
    <name evidence="2" type="ORF">AE618_06645</name>
</gene>
<sequence length="320" mass="33049">MFAWISEAKGLAGLRLAEIAVPRPGPGEVLLRVEAAALNFSDILMVDDAYQVRPPRPFVPGQEVAGTVVAAGPNCGLKSGARMAGKVNWGGFAAYATMRADMAMELPEALSFAEGAAVPVSYTTAAVALGESARLAAGETVLVLAAAGGVGLAAVQIARRRGARVIAACSAGKIALAEAQGVDLAVDYDGPDWSARVRAAAPEGVDVVLDPVGGAFADAALRLLGWQGRYLVVGFASGEIPKLPANRLLMKRASAIGVYWSHDRDGAMLARLQREIMAMFALGETRPPLGAGYPMAALPQALADLAGRRSHGKLILEPSA</sequence>
<evidence type="ECO:0000313" key="2">
    <source>
        <dbReference type="EMBL" id="KPH81814.1"/>
    </source>
</evidence>
<dbReference type="GO" id="GO:0008270">
    <property type="term" value="F:zinc ion binding"/>
    <property type="evidence" value="ECO:0007669"/>
    <property type="project" value="InterPro"/>
</dbReference>
<dbReference type="InterPro" id="IPR011032">
    <property type="entry name" value="GroES-like_sf"/>
</dbReference>
<name>A0A0N1N300_9HYPH</name>
<dbReference type="SMART" id="SM00829">
    <property type="entry name" value="PKS_ER"/>
    <property type="match status" value="1"/>
</dbReference>
<dbReference type="InterPro" id="IPR051397">
    <property type="entry name" value="Zn-ADH-like_protein"/>
</dbReference>
<dbReference type="SUPFAM" id="SSF50129">
    <property type="entry name" value="GroES-like"/>
    <property type="match status" value="1"/>
</dbReference>
<dbReference type="PANTHER" id="PTHR43677">
    <property type="entry name" value="SHORT-CHAIN DEHYDROGENASE/REDUCTASE"/>
    <property type="match status" value="1"/>
</dbReference>
<accession>A0A0N1N300</accession>
<keyword evidence="3" id="KW-1185">Reference proteome</keyword>
<dbReference type="EMBL" id="LGSZ01000027">
    <property type="protein sequence ID" value="KPH81814.1"/>
    <property type="molecule type" value="Genomic_DNA"/>
</dbReference>
<proteinExistence type="predicted"/>
<dbReference type="Pfam" id="PF00107">
    <property type="entry name" value="ADH_zinc_N"/>
    <property type="match status" value="1"/>
</dbReference>
<dbReference type="InterPro" id="IPR013149">
    <property type="entry name" value="ADH-like_C"/>
</dbReference>
<evidence type="ECO:0000259" key="1">
    <source>
        <dbReference type="SMART" id="SM00829"/>
    </source>
</evidence>
<dbReference type="InterPro" id="IPR020843">
    <property type="entry name" value="ER"/>
</dbReference>
<dbReference type="InterPro" id="IPR002364">
    <property type="entry name" value="Quin_OxRdtase/zeta-crystal_CS"/>
</dbReference>
<dbReference type="Pfam" id="PF08240">
    <property type="entry name" value="ADH_N"/>
    <property type="match status" value="1"/>
</dbReference>
<evidence type="ECO:0000313" key="3">
    <source>
        <dbReference type="Proteomes" id="UP000037822"/>
    </source>
</evidence>
<organism evidence="2 3">
    <name type="scientific">Bosea vaviloviae</name>
    <dbReference type="NCBI Taxonomy" id="1526658"/>
    <lineage>
        <taxon>Bacteria</taxon>
        <taxon>Pseudomonadati</taxon>
        <taxon>Pseudomonadota</taxon>
        <taxon>Alphaproteobacteria</taxon>
        <taxon>Hyphomicrobiales</taxon>
        <taxon>Boseaceae</taxon>
        <taxon>Bosea</taxon>
    </lineage>
</organism>
<dbReference type="Proteomes" id="UP000037822">
    <property type="component" value="Unassembled WGS sequence"/>
</dbReference>
<dbReference type="InterPro" id="IPR013154">
    <property type="entry name" value="ADH-like_N"/>
</dbReference>
<dbReference type="GO" id="GO:0016491">
    <property type="term" value="F:oxidoreductase activity"/>
    <property type="evidence" value="ECO:0007669"/>
    <property type="project" value="InterPro"/>
</dbReference>
<reference evidence="2 3" key="1">
    <citation type="submission" date="2015-07" db="EMBL/GenBank/DDBJ databases">
        <title>Whole genome sequencing of Bosea vaviloviae isolated from cave pool.</title>
        <authorList>
            <person name="Tan N.E.H."/>
            <person name="Lee Y.P."/>
            <person name="Gan H.M."/>
            <person name="Barton H."/>
            <person name="Savka M.A."/>
        </authorList>
    </citation>
    <scope>NUCLEOTIDE SEQUENCE [LARGE SCALE GENOMIC DNA]</scope>
    <source>
        <strain evidence="2 3">SD260</strain>
    </source>
</reference>
<dbReference type="PANTHER" id="PTHR43677:SF4">
    <property type="entry name" value="QUINONE OXIDOREDUCTASE-LIKE PROTEIN 2"/>
    <property type="match status" value="1"/>
</dbReference>